<dbReference type="InterPro" id="IPR034660">
    <property type="entry name" value="DinB/YfiT-like"/>
</dbReference>
<keyword evidence="2" id="KW-1185">Reference proteome</keyword>
<organism evidence="1 2">
    <name type="scientific">Actinorhabdospora filicis</name>
    <dbReference type="NCBI Taxonomy" id="1785913"/>
    <lineage>
        <taxon>Bacteria</taxon>
        <taxon>Bacillati</taxon>
        <taxon>Actinomycetota</taxon>
        <taxon>Actinomycetes</taxon>
        <taxon>Micromonosporales</taxon>
        <taxon>Micromonosporaceae</taxon>
        <taxon>Actinorhabdospora</taxon>
    </lineage>
</organism>
<evidence type="ECO:0000313" key="1">
    <source>
        <dbReference type="EMBL" id="GLZ81172.1"/>
    </source>
</evidence>
<gene>
    <name evidence="1" type="ORF">Afil01_59790</name>
</gene>
<sequence length="50" mass="5452">MDEPFGAGERAMLDGFLEWQRSSLLRKCAGLTGEQLVRRASTRATAGTPI</sequence>
<accession>A0A9W6W657</accession>
<dbReference type="SUPFAM" id="SSF109854">
    <property type="entry name" value="DinB/YfiT-like putative metalloenzymes"/>
    <property type="match status" value="1"/>
</dbReference>
<dbReference type="AlphaFoldDB" id="A0A9W6W657"/>
<name>A0A9W6W657_9ACTN</name>
<dbReference type="EMBL" id="BSTX01000005">
    <property type="protein sequence ID" value="GLZ81172.1"/>
    <property type="molecule type" value="Genomic_DNA"/>
</dbReference>
<dbReference type="Proteomes" id="UP001165079">
    <property type="component" value="Unassembled WGS sequence"/>
</dbReference>
<proteinExistence type="predicted"/>
<reference evidence="1" key="1">
    <citation type="submission" date="2023-03" db="EMBL/GenBank/DDBJ databases">
        <title>Actinorhabdospora filicis NBRC 111898.</title>
        <authorList>
            <person name="Ichikawa N."/>
            <person name="Sato H."/>
            <person name="Tonouchi N."/>
        </authorList>
    </citation>
    <scope>NUCLEOTIDE SEQUENCE</scope>
    <source>
        <strain evidence="1">NBRC 111898</strain>
    </source>
</reference>
<comment type="caution">
    <text evidence="1">The sequence shown here is derived from an EMBL/GenBank/DDBJ whole genome shotgun (WGS) entry which is preliminary data.</text>
</comment>
<protein>
    <submittedName>
        <fullName evidence="1">Uncharacterized protein</fullName>
    </submittedName>
</protein>
<dbReference type="RefSeq" id="WP_285666557.1">
    <property type="nucleotide sequence ID" value="NZ_BSTX01000005.1"/>
</dbReference>
<evidence type="ECO:0000313" key="2">
    <source>
        <dbReference type="Proteomes" id="UP001165079"/>
    </source>
</evidence>